<dbReference type="RefSeq" id="WP_091266278.1">
    <property type="nucleotide sequence ID" value="NZ_FNFK01000015.1"/>
</dbReference>
<dbReference type="OrthoDB" id="2156870at2"/>
<name>A0A1G8ZKL6_9LACT</name>
<keyword evidence="2" id="KW-1185">Reference proteome</keyword>
<proteinExistence type="predicted"/>
<evidence type="ECO:0000313" key="1">
    <source>
        <dbReference type="EMBL" id="SDK15672.1"/>
    </source>
</evidence>
<sequence>MSQNEQCQTVLSTTIQYKYIIECKDKSVELQVEDRDVFYNADDELDCPLDVVLRKNAYSFNDLMSWDAREIRFIKIIDNESLIINSVPLNVNL</sequence>
<reference evidence="2" key="1">
    <citation type="submission" date="2016-10" db="EMBL/GenBank/DDBJ databases">
        <authorList>
            <person name="Varghese N."/>
            <person name="Submissions S."/>
        </authorList>
    </citation>
    <scope>NUCLEOTIDE SEQUENCE [LARGE SCALE GENOMIC DNA]</scope>
    <source>
        <strain evidence="2">DSM 19181</strain>
    </source>
</reference>
<organism evidence="1 2">
    <name type="scientific">Alkalibacterium thalassium</name>
    <dbReference type="NCBI Taxonomy" id="426701"/>
    <lineage>
        <taxon>Bacteria</taxon>
        <taxon>Bacillati</taxon>
        <taxon>Bacillota</taxon>
        <taxon>Bacilli</taxon>
        <taxon>Lactobacillales</taxon>
        <taxon>Carnobacteriaceae</taxon>
        <taxon>Alkalibacterium</taxon>
    </lineage>
</organism>
<dbReference type="Proteomes" id="UP000199433">
    <property type="component" value="Unassembled WGS sequence"/>
</dbReference>
<dbReference type="AlphaFoldDB" id="A0A1G8ZKL6"/>
<evidence type="ECO:0000313" key="2">
    <source>
        <dbReference type="Proteomes" id="UP000199433"/>
    </source>
</evidence>
<protein>
    <submittedName>
        <fullName evidence="1">Uncharacterized protein</fullName>
    </submittedName>
</protein>
<dbReference type="EMBL" id="FNFK01000015">
    <property type="protein sequence ID" value="SDK15672.1"/>
    <property type="molecule type" value="Genomic_DNA"/>
</dbReference>
<accession>A0A1G8ZKL6</accession>
<gene>
    <name evidence="1" type="ORF">SAMN04488098_101510</name>
</gene>